<dbReference type="CDD" id="cd00609">
    <property type="entry name" value="AAT_like"/>
    <property type="match status" value="1"/>
</dbReference>
<dbReference type="EMBL" id="CP018180">
    <property type="protein sequence ID" value="AUJ31873.1"/>
    <property type="molecule type" value="Genomic_DNA"/>
</dbReference>
<dbReference type="FunFam" id="3.40.640.10:FF:000033">
    <property type="entry name" value="Aspartate aminotransferase"/>
    <property type="match status" value="1"/>
</dbReference>
<dbReference type="EC" id="2.6.1.-" evidence="6"/>
<dbReference type="InterPro" id="IPR050596">
    <property type="entry name" value="AspAT/PAT-like"/>
</dbReference>
<evidence type="ECO:0000256" key="3">
    <source>
        <dbReference type="ARBA" id="ARBA00022576"/>
    </source>
</evidence>
<dbReference type="KEGG" id="lng:BSQ50_04435"/>
<dbReference type="InterPro" id="IPR015421">
    <property type="entry name" value="PyrdxlP-dep_Trfase_major"/>
</dbReference>
<proteinExistence type="inferred from homology"/>
<dbReference type="PROSITE" id="PS00105">
    <property type="entry name" value="AA_TRANSFER_CLASS_1"/>
    <property type="match status" value="1"/>
</dbReference>
<evidence type="ECO:0000313" key="8">
    <source>
        <dbReference type="EMBL" id="AUJ31873.1"/>
    </source>
</evidence>
<dbReference type="GO" id="GO:0006520">
    <property type="term" value="P:amino acid metabolic process"/>
    <property type="evidence" value="ECO:0007669"/>
    <property type="project" value="InterPro"/>
</dbReference>
<dbReference type="Pfam" id="PF00155">
    <property type="entry name" value="Aminotran_1_2"/>
    <property type="match status" value="1"/>
</dbReference>
<evidence type="ECO:0000259" key="7">
    <source>
        <dbReference type="Pfam" id="PF00155"/>
    </source>
</evidence>
<sequence>MIDDKFNTKIEQIAVSDIRQFDSEVSEIPGIIKLTLGEPDFNTPEHIKQAAIKAIEANHSHYTPNAGIPALRKAAAAYYNEKFNLNYQPEQVVTTVGATEGIAASLQTIINPDDTVIVPTPIFPIYIPDTKINEGNVILVDTSADGFILTAQRLQKVIEEHPLARIKAVVLNYPSNPTGVTYTRQQLEEIAQVARDYDFWVISDEIYAELTYQKKHISMGEILPEKTILLTGLSKSHAMTGWRVGYILGPEDFCEQVVKSHQYMVTSPTSVSQYAALEAMTNGQKDSLLMKKEYAKRRDFLLKELTGAGFATASPDGAFYLFAKIPAGCASDSWTFVRSLAQEAKVALIPGVSFGPGGEGYVRISYAASMEKLQQAAAAIKQYVARRTNLKETKTANHK</sequence>
<dbReference type="PANTHER" id="PTHR46383:SF4">
    <property type="entry name" value="AMINOTRANSFERASE"/>
    <property type="match status" value="1"/>
</dbReference>
<dbReference type="Gene3D" id="3.40.640.10">
    <property type="entry name" value="Type I PLP-dependent aspartate aminotransferase-like (Major domain)"/>
    <property type="match status" value="1"/>
</dbReference>
<dbReference type="InterPro" id="IPR015422">
    <property type="entry name" value="PyrdxlP-dep_Trfase_small"/>
</dbReference>
<dbReference type="InterPro" id="IPR004839">
    <property type="entry name" value="Aminotransferase_I/II_large"/>
</dbReference>
<gene>
    <name evidence="8" type="ORF">BSQ50_04435</name>
</gene>
<dbReference type="SUPFAM" id="SSF53383">
    <property type="entry name" value="PLP-dependent transferases"/>
    <property type="match status" value="1"/>
</dbReference>
<dbReference type="AlphaFoldDB" id="A0A3S6QUZ1"/>
<dbReference type="Gene3D" id="3.90.1150.10">
    <property type="entry name" value="Aspartate Aminotransferase, domain 1"/>
    <property type="match status" value="1"/>
</dbReference>
<protein>
    <recommendedName>
        <fullName evidence="6">Aminotransferase</fullName>
        <ecNumber evidence="6">2.6.1.-</ecNumber>
    </recommendedName>
</protein>
<organism evidence="8 9">
    <name type="scientific">Liquorilactobacillus nagelii</name>
    <dbReference type="NCBI Taxonomy" id="82688"/>
    <lineage>
        <taxon>Bacteria</taxon>
        <taxon>Bacillati</taxon>
        <taxon>Bacillota</taxon>
        <taxon>Bacilli</taxon>
        <taxon>Lactobacillales</taxon>
        <taxon>Lactobacillaceae</taxon>
        <taxon>Liquorilactobacillus</taxon>
    </lineage>
</organism>
<evidence type="ECO:0000256" key="6">
    <source>
        <dbReference type="RuleBase" id="RU000481"/>
    </source>
</evidence>
<comment type="cofactor">
    <cofactor evidence="1 6">
        <name>pyridoxal 5'-phosphate</name>
        <dbReference type="ChEBI" id="CHEBI:597326"/>
    </cofactor>
</comment>
<evidence type="ECO:0000256" key="2">
    <source>
        <dbReference type="ARBA" id="ARBA00007441"/>
    </source>
</evidence>
<dbReference type="InterPro" id="IPR004838">
    <property type="entry name" value="NHTrfase_class1_PyrdxlP-BS"/>
</dbReference>
<dbReference type="GO" id="GO:0030170">
    <property type="term" value="F:pyridoxal phosphate binding"/>
    <property type="evidence" value="ECO:0007669"/>
    <property type="project" value="InterPro"/>
</dbReference>
<feature type="domain" description="Aminotransferase class I/classII large" evidence="7">
    <location>
        <begin position="31"/>
        <end position="380"/>
    </location>
</feature>
<keyword evidence="9" id="KW-1185">Reference proteome</keyword>
<evidence type="ECO:0000256" key="4">
    <source>
        <dbReference type="ARBA" id="ARBA00022679"/>
    </source>
</evidence>
<evidence type="ECO:0000256" key="1">
    <source>
        <dbReference type="ARBA" id="ARBA00001933"/>
    </source>
</evidence>
<dbReference type="NCBIfam" id="NF005588">
    <property type="entry name" value="PRK07309.1"/>
    <property type="match status" value="1"/>
</dbReference>
<reference evidence="8 9" key="1">
    <citation type="submission" date="2016-11" db="EMBL/GenBank/DDBJ databases">
        <title>Interaction between Lactobacillus species and yeast in water kefir.</title>
        <authorList>
            <person name="Behr J."/>
            <person name="Xu D."/>
            <person name="Vogel R.F."/>
        </authorList>
    </citation>
    <scope>NUCLEOTIDE SEQUENCE [LARGE SCALE GENOMIC DNA]</scope>
    <source>
        <strain evidence="8 9">TMW 1.1827</strain>
    </source>
</reference>
<comment type="similarity">
    <text evidence="2 6">Belongs to the class-I pyridoxal-phosphate-dependent aminotransferase family.</text>
</comment>
<dbReference type="InterPro" id="IPR015424">
    <property type="entry name" value="PyrdxlP-dep_Trfase"/>
</dbReference>
<keyword evidence="4 6" id="KW-0808">Transferase</keyword>
<dbReference type="PANTHER" id="PTHR46383">
    <property type="entry name" value="ASPARTATE AMINOTRANSFERASE"/>
    <property type="match status" value="1"/>
</dbReference>
<name>A0A3S6QUZ1_9LACO</name>
<evidence type="ECO:0000313" key="9">
    <source>
        <dbReference type="Proteomes" id="UP000324497"/>
    </source>
</evidence>
<dbReference type="RefSeq" id="WP_148126530.1">
    <property type="nucleotide sequence ID" value="NZ_CP018180.1"/>
</dbReference>
<evidence type="ECO:0000256" key="5">
    <source>
        <dbReference type="ARBA" id="ARBA00022898"/>
    </source>
</evidence>
<keyword evidence="5" id="KW-0663">Pyridoxal phosphate</keyword>
<accession>A0A3S6QUZ1</accession>
<keyword evidence="3 6" id="KW-0032">Aminotransferase</keyword>
<dbReference type="GO" id="GO:0008483">
    <property type="term" value="F:transaminase activity"/>
    <property type="evidence" value="ECO:0007669"/>
    <property type="project" value="UniProtKB-KW"/>
</dbReference>
<dbReference type="Proteomes" id="UP000324497">
    <property type="component" value="Chromosome"/>
</dbReference>